<organism evidence="2 3">
    <name type="scientific">Aspergillus wentii DTO 134E9</name>
    <dbReference type="NCBI Taxonomy" id="1073089"/>
    <lineage>
        <taxon>Eukaryota</taxon>
        <taxon>Fungi</taxon>
        <taxon>Dikarya</taxon>
        <taxon>Ascomycota</taxon>
        <taxon>Pezizomycotina</taxon>
        <taxon>Eurotiomycetes</taxon>
        <taxon>Eurotiomycetidae</taxon>
        <taxon>Eurotiales</taxon>
        <taxon>Aspergillaceae</taxon>
        <taxon>Aspergillus</taxon>
        <taxon>Aspergillus subgen. Cremei</taxon>
    </lineage>
</organism>
<accession>A0A1L9RVC9</accession>
<dbReference type="EMBL" id="KV878210">
    <property type="protein sequence ID" value="OJJ38901.1"/>
    <property type="molecule type" value="Genomic_DNA"/>
</dbReference>
<evidence type="ECO:0000256" key="1">
    <source>
        <dbReference type="SAM" id="MobiDB-lite"/>
    </source>
</evidence>
<evidence type="ECO:0000313" key="2">
    <source>
        <dbReference type="EMBL" id="OJJ38901.1"/>
    </source>
</evidence>
<feature type="region of interest" description="Disordered" evidence="1">
    <location>
        <begin position="98"/>
        <end position="229"/>
    </location>
</feature>
<name>A0A1L9RVC9_ASPWE</name>
<proteinExistence type="predicted"/>
<reference evidence="3" key="1">
    <citation type="journal article" date="2017" name="Genome Biol.">
        <title>Comparative genomics reveals high biological diversity and specific adaptations in the industrially and medically important fungal genus Aspergillus.</title>
        <authorList>
            <person name="de Vries R.P."/>
            <person name="Riley R."/>
            <person name="Wiebenga A."/>
            <person name="Aguilar-Osorio G."/>
            <person name="Amillis S."/>
            <person name="Uchima C.A."/>
            <person name="Anderluh G."/>
            <person name="Asadollahi M."/>
            <person name="Askin M."/>
            <person name="Barry K."/>
            <person name="Battaglia E."/>
            <person name="Bayram O."/>
            <person name="Benocci T."/>
            <person name="Braus-Stromeyer S.A."/>
            <person name="Caldana C."/>
            <person name="Canovas D."/>
            <person name="Cerqueira G.C."/>
            <person name="Chen F."/>
            <person name="Chen W."/>
            <person name="Choi C."/>
            <person name="Clum A."/>
            <person name="Dos Santos R.A."/>
            <person name="Damasio A.R."/>
            <person name="Diallinas G."/>
            <person name="Emri T."/>
            <person name="Fekete E."/>
            <person name="Flipphi M."/>
            <person name="Freyberg S."/>
            <person name="Gallo A."/>
            <person name="Gournas C."/>
            <person name="Habgood R."/>
            <person name="Hainaut M."/>
            <person name="Harispe M.L."/>
            <person name="Henrissat B."/>
            <person name="Hilden K.S."/>
            <person name="Hope R."/>
            <person name="Hossain A."/>
            <person name="Karabika E."/>
            <person name="Karaffa L."/>
            <person name="Karanyi Z."/>
            <person name="Krasevec N."/>
            <person name="Kuo A."/>
            <person name="Kusch H."/>
            <person name="LaButti K."/>
            <person name="Lagendijk E.L."/>
            <person name="Lapidus A."/>
            <person name="Levasseur A."/>
            <person name="Lindquist E."/>
            <person name="Lipzen A."/>
            <person name="Logrieco A.F."/>
            <person name="MacCabe A."/>
            <person name="Maekelae M.R."/>
            <person name="Malavazi I."/>
            <person name="Melin P."/>
            <person name="Meyer V."/>
            <person name="Mielnichuk N."/>
            <person name="Miskei M."/>
            <person name="Molnar A.P."/>
            <person name="Mule G."/>
            <person name="Ngan C.Y."/>
            <person name="Orejas M."/>
            <person name="Orosz E."/>
            <person name="Ouedraogo J.P."/>
            <person name="Overkamp K.M."/>
            <person name="Park H.-S."/>
            <person name="Perrone G."/>
            <person name="Piumi F."/>
            <person name="Punt P.J."/>
            <person name="Ram A.F."/>
            <person name="Ramon A."/>
            <person name="Rauscher S."/>
            <person name="Record E."/>
            <person name="Riano-Pachon D.M."/>
            <person name="Robert V."/>
            <person name="Roehrig J."/>
            <person name="Ruller R."/>
            <person name="Salamov A."/>
            <person name="Salih N.S."/>
            <person name="Samson R.A."/>
            <person name="Sandor E."/>
            <person name="Sanguinetti M."/>
            <person name="Schuetze T."/>
            <person name="Sepcic K."/>
            <person name="Shelest E."/>
            <person name="Sherlock G."/>
            <person name="Sophianopoulou V."/>
            <person name="Squina F.M."/>
            <person name="Sun H."/>
            <person name="Susca A."/>
            <person name="Todd R.B."/>
            <person name="Tsang A."/>
            <person name="Unkles S.E."/>
            <person name="van de Wiele N."/>
            <person name="van Rossen-Uffink D."/>
            <person name="Oliveira J.V."/>
            <person name="Vesth T.C."/>
            <person name="Visser J."/>
            <person name="Yu J.-H."/>
            <person name="Zhou M."/>
            <person name="Andersen M.R."/>
            <person name="Archer D.B."/>
            <person name="Baker S.E."/>
            <person name="Benoit I."/>
            <person name="Brakhage A.A."/>
            <person name="Braus G.H."/>
            <person name="Fischer R."/>
            <person name="Frisvad J.C."/>
            <person name="Goldman G.H."/>
            <person name="Houbraken J."/>
            <person name="Oakley B."/>
            <person name="Pocsi I."/>
            <person name="Scazzocchio C."/>
            <person name="Seiboth B."/>
            <person name="vanKuyk P.A."/>
            <person name="Wortman J."/>
            <person name="Dyer P.S."/>
            <person name="Grigoriev I.V."/>
        </authorList>
    </citation>
    <scope>NUCLEOTIDE SEQUENCE [LARGE SCALE GENOMIC DNA]</scope>
    <source>
        <strain evidence="3">DTO 134E9</strain>
    </source>
</reference>
<dbReference type="GeneID" id="63746193"/>
<dbReference type="Proteomes" id="UP000184383">
    <property type="component" value="Unassembled WGS sequence"/>
</dbReference>
<feature type="compositionally biased region" description="Low complexity" evidence="1">
    <location>
        <begin position="206"/>
        <end position="229"/>
    </location>
</feature>
<dbReference type="RefSeq" id="XP_040692577.1">
    <property type="nucleotide sequence ID" value="XM_040830345.1"/>
</dbReference>
<evidence type="ECO:0000313" key="3">
    <source>
        <dbReference type="Proteomes" id="UP000184383"/>
    </source>
</evidence>
<feature type="compositionally biased region" description="Low complexity" evidence="1">
    <location>
        <begin position="158"/>
        <end position="168"/>
    </location>
</feature>
<feature type="compositionally biased region" description="Low complexity" evidence="1">
    <location>
        <begin position="123"/>
        <end position="144"/>
    </location>
</feature>
<dbReference type="OrthoDB" id="4481535at2759"/>
<gene>
    <name evidence="2" type="ORF">ASPWEDRAFT_168774</name>
</gene>
<dbReference type="VEuPathDB" id="FungiDB:ASPWEDRAFT_168774"/>
<protein>
    <submittedName>
        <fullName evidence="2">Uncharacterized protein</fullName>
    </submittedName>
</protein>
<keyword evidence="3" id="KW-1185">Reference proteome</keyword>
<dbReference type="AlphaFoldDB" id="A0A1L9RVC9"/>
<sequence length="229" mass="24170">MSSPSDPPPTQKLLLIFRKDPDSSFSLVNDPGLPVSNASPVVHAGGKNLVVVPLLLAAITEATRSNVQSYGGFNFLMSWAANDGRHYYVILEKLPPTPKPDNNNNDSSDWNNNSSSLPPPNTDDPTPACDWDNNNNQSDNNQSNPLDEWNPAPPPTTDPTSPDNMPSSRPRANSNASGYDVRHWARSPSDAGGGGGGRSSPVNNRAPSAAGSGLGSGFSLPASLVDEGW</sequence>
<feature type="compositionally biased region" description="Low complexity" evidence="1">
    <location>
        <begin position="100"/>
        <end position="116"/>
    </location>
</feature>